<sequence>MIQQVQSSCQFHGLPGDDANKHIDKFLHVTQSIKVNGVTDDALRLYLFPHSLTHHAIDWLIVFQGILSIHLSKWLKCFWKILFTFHAQQSESSSSITSSNLEIVALKAEMPPLAKPRTYMLQEPIKVIFLTNLKIETSMPNSKPVVAPVVVPVVALVSAPKPNQKLSIPYPSRLHDQKLHDKANDQKEKFFQIFKDLNFNISFADALILMPKFGLTIKSLLTNKDKPFELARTPLNKHCLMVLLKKLPKKLGDPGKFLILCDFPRIDECLALADLNVSINLMPLSVWNKIFLPELTPTLMTLELADQLISRPISVAEDVYVKVGKFHFPADFIVVDFDADPRLDQTSRYSANYNDMTANQMDVIDMACEEYSQEVLNFSNVIANGNPTFYYDPIVSTSSLTLTPFGDCDFLLKEVDAFLALEDDSTSREVDHSYNDPKEDILLFEAFFNDDPSLPSPTQGMYLLQVKKELKICEAKNDKSLIDEPPEVKLKDLPPHLEYAFLEGDDMLPVIIAKDLSVEEKAALIKVLKSYKQAIAWKLFDIKGIDPEFCTYKILMEDDFKPAVQHHKKVNPKINDVIKKEILKLLDARLIYPISDSPWVSPVQCVPKKGGFTVVENEENELIPTRLVLGCITLGMTPFCLKSVRIKSSGDVYMARKPLTFSRLATMEPPEDIMARTTPPKRCLTLVFIGPQSIVMPTTWSNLVTLVDVKDRFRNEMKCLKIPNKFVKFLTFGASISWGRSCLHEATSIYSWLSITCQNGSERKRSPPMTPELFANF</sequence>
<comment type="caution">
    <text evidence="1">The sequence shown here is derived from an EMBL/GenBank/DDBJ whole genome shotgun (WGS) entry which is preliminary data.</text>
</comment>
<dbReference type="EMBL" id="BKCJ010061332">
    <property type="protein sequence ID" value="GEW50802.1"/>
    <property type="molecule type" value="Genomic_DNA"/>
</dbReference>
<dbReference type="InterPro" id="IPR043502">
    <property type="entry name" value="DNA/RNA_pol_sf"/>
</dbReference>
<dbReference type="SUPFAM" id="SSF56672">
    <property type="entry name" value="DNA/RNA polymerases"/>
    <property type="match status" value="1"/>
</dbReference>
<dbReference type="Gene3D" id="2.40.70.10">
    <property type="entry name" value="Acid Proteases"/>
    <property type="match status" value="1"/>
</dbReference>
<dbReference type="PANTHER" id="PTHR33067">
    <property type="entry name" value="RNA-DIRECTED DNA POLYMERASE-RELATED"/>
    <property type="match status" value="1"/>
</dbReference>
<dbReference type="PANTHER" id="PTHR33067:SF9">
    <property type="entry name" value="RNA-DIRECTED DNA POLYMERASE"/>
    <property type="match status" value="1"/>
</dbReference>
<accession>A0A699GW32</accession>
<dbReference type="Gene3D" id="3.10.10.10">
    <property type="entry name" value="HIV Type 1 Reverse Transcriptase, subunit A, domain 1"/>
    <property type="match status" value="1"/>
</dbReference>
<gene>
    <name evidence="1" type="ORF">Tci_222778</name>
</gene>
<keyword evidence="1" id="KW-0808">Transferase</keyword>
<name>A0A699GW32_TANCI</name>
<evidence type="ECO:0000313" key="1">
    <source>
        <dbReference type="EMBL" id="GEW50802.1"/>
    </source>
</evidence>
<dbReference type="GO" id="GO:0003964">
    <property type="term" value="F:RNA-directed DNA polymerase activity"/>
    <property type="evidence" value="ECO:0007669"/>
    <property type="project" value="UniProtKB-KW"/>
</dbReference>
<dbReference type="CDD" id="cd00303">
    <property type="entry name" value="retropepsin_like"/>
    <property type="match status" value="1"/>
</dbReference>
<protein>
    <submittedName>
        <fullName evidence="1">Reverse transcriptase domain-containing protein</fullName>
    </submittedName>
</protein>
<organism evidence="1">
    <name type="scientific">Tanacetum cinerariifolium</name>
    <name type="common">Dalmatian daisy</name>
    <name type="synonym">Chrysanthemum cinerariifolium</name>
    <dbReference type="NCBI Taxonomy" id="118510"/>
    <lineage>
        <taxon>Eukaryota</taxon>
        <taxon>Viridiplantae</taxon>
        <taxon>Streptophyta</taxon>
        <taxon>Embryophyta</taxon>
        <taxon>Tracheophyta</taxon>
        <taxon>Spermatophyta</taxon>
        <taxon>Magnoliopsida</taxon>
        <taxon>eudicotyledons</taxon>
        <taxon>Gunneridae</taxon>
        <taxon>Pentapetalae</taxon>
        <taxon>asterids</taxon>
        <taxon>campanulids</taxon>
        <taxon>Asterales</taxon>
        <taxon>Asteraceae</taxon>
        <taxon>Asteroideae</taxon>
        <taxon>Anthemideae</taxon>
        <taxon>Anthemidinae</taxon>
        <taxon>Tanacetum</taxon>
    </lineage>
</organism>
<dbReference type="AlphaFoldDB" id="A0A699GW32"/>
<keyword evidence="1" id="KW-0695">RNA-directed DNA polymerase</keyword>
<dbReference type="InterPro" id="IPR021109">
    <property type="entry name" value="Peptidase_aspartic_dom_sf"/>
</dbReference>
<keyword evidence="1" id="KW-0548">Nucleotidyltransferase</keyword>
<reference evidence="1" key="1">
    <citation type="journal article" date="2019" name="Sci. Rep.">
        <title>Draft genome of Tanacetum cinerariifolium, the natural source of mosquito coil.</title>
        <authorList>
            <person name="Yamashiro T."/>
            <person name="Shiraishi A."/>
            <person name="Satake H."/>
            <person name="Nakayama K."/>
        </authorList>
    </citation>
    <scope>NUCLEOTIDE SEQUENCE</scope>
</reference>
<proteinExistence type="predicted"/>